<protein>
    <submittedName>
        <fullName evidence="1">Uncharacterized protein</fullName>
    </submittedName>
</protein>
<evidence type="ECO:0000313" key="1">
    <source>
        <dbReference type="EMBL" id="KKL67769.1"/>
    </source>
</evidence>
<name>A0A0F9E1A2_9ZZZZ</name>
<proteinExistence type="predicted"/>
<sequence length="107" mass="12260">MVEDRLNKALLVVLMCLPHQKARYLASDMLMPSAPRDPKKLRWLVKMIDAADPEDLAVLDPHFDLQRARHILLARADPKSPLPRKKTQKKPRVPTLARARARLRGLV</sequence>
<comment type="caution">
    <text evidence="1">The sequence shown here is derived from an EMBL/GenBank/DDBJ whole genome shotgun (WGS) entry which is preliminary data.</text>
</comment>
<gene>
    <name evidence="1" type="ORF">LCGC14_2131650</name>
</gene>
<organism evidence="1">
    <name type="scientific">marine sediment metagenome</name>
    <dbReference type="NCBI Taxonomy" id="412755"/>
    <lineage>
        <taxon>unclassified sequences</taxon>
        <taxon>metagenomes</taxon>
        <taxon>ecological metagenomes</taxon>
    </lineage>
</organism>
<accession>A0A0F9E1A2</accession>
<dbReference type="EMBL" id="LAZR01026755">
    <property type="protein sequence ID" value="KKL67769.1"/>
    <property type="molecule type" value="Genomic_DNA"/>
</dbReference>
<reference evidence="1" key="1">
    <citation type="journal article" date="2015" name="Nature">
        <title>Complex archaea that bridge the gap between prokaryotes and eukaryotes.</title>
        <authorList>
            <person name="Spang A."/>
            <person name="Saw J.H."/>
            <person name="Jorgensen S.L."/>
            <person name="Zaremba-Niedzwiedzka K."/>
            <person name="Martijn J."/>
            <person name="Lind A.E."/>
            <person name="van Eijk R."/>
            <person name="Schleper C."/>
            <person name="Guy L."/>
            <person name="Ettema T.J."/>
        </authorList>
    </citation>
    <scope>NUCLEOTIDE SEQUENCE</scope>
</reference>
<dbReference type="AlphaFoldDB" id="A0A0F9E1A2"/>